<keyword evidence="14" id="KW-1185">Reference proteome</keyword>
<dbReference type="InterPro" id="IPR001841">
    <property type="entry name" value="Znf_RING"/>
</dbReference>
<accession>A0ABD2L2F1</accession>
<evidence type="ECO:0000256" key="10">
    <source>
        <dbReference type="SAM" id="Phobius"/>
    </source>
</evidence>
<feature type="transmembrane region" description="Helical" evidence="10">
    <location>
        <begin position="264"/>
        <end position="283"/>
    </location>
</feature>
<organism evidence="13 14">
    <name type="scientific">Heterodera trifolii</name>
    <dbReference type="NCBI Taxonomy" id="157864"/>
    <lineage>
        <taxon>Eukaryota</taxon>
        <taxon>Metazoa</taxon>
        <taxon>Ecdysozoa</taxon>
        <taxon>Nematoda</taxon>
        <taxon>Chromadorea</taxon>
        <taxon>Rhabditida</taxon>
        <taxon>Tylenchina</taxon>
        <taxon>Tylenchomorpha</taxon>
        <taxon>Tylenchoidea</taxon>
        <taxon>Heteroderidae</taxon>
        <taxon>Heteroderinae</taxon>
        <taxon>Heterodera</taxon>
    </lineage>
</organism>
<feature type="chain" id="PRO_5044862695" description="RING-type domain-containing protein" evidence="11">
    <location>
        <begin position="23"/>
        <end position="565"/>
    </location>
</feature>
<dbReference type="GO" id="GO:0008270">
    <property type="term" value="F:zinc ion binding"/>
    <property type="evidence" value="ECO:0007669"/>
    <property type="project" value="UniProtKB-KW"/>
</dbReference>
<evidence type="ECO:0000259" key="12">
    <source>
        <dbReference type="PROSITE" id="PS50089"/>
    </source>
</evidence>
<evidence type="ECO:0000256" key="4">
    <source>
        <dbReference type="ARBA" id="ARBA00022771"/>
    </source>
</evidence>
<evidence type="ECO:0000313" key="14">
    <source>
        <dbReference type="Proteomes" id="UP001620626"/>
    </source>
</evidence>
<dbReference type="PANTHER" id="PTHR46539">
    <property type="entry name" value="E3 UBIQUITIN-PROTEIN LIGASE ATL42"/>
    <property type="match status" value="1"/>
</dbReference>
<name>A0ABD2L2F1_9BILA</name>
<reference evidence="13 14" key="1">
    <citation type="submission" date="2024-10" db="EMBL/GenBank/DDBJ databases">
        <authorList>
            <person name="Kim D."/>
        </authorList>
    </citation>
    <scope>NUCLEOTIDE SEQUENCE [LARGE SCALE GENOMIC DNA]</scope>
    <source>
        <strain evidence="13">BH-2024</strain>
    </source>
</reference>
<keyword evidence="11" id="KW-0732">Signal</keyword>
<keyword evidence="6 10" id="KW-1133">Transmembrane helix</keyword>
<keyword evidence="4 8" id="KW-0863">Zinc-finger</keyword>
<dbReference type="AlphaFoldDB" id="A0ABD2L2F1"/>
<feature type="region of interest" description="Disordered" evidence="9">
    <location>
        <begin position="435"/>
        <end position="456"/>
    </location>
</feature>
<comment type="caution">
    <text evidence="13">The sequence shown here is derived from an EMBL/GenBank/DDBJ whole genome shotgun (WGS) entry which is preliminary data.</text>
</comment>
<dbReference type="SMART" id="SM00184">
    <property type="entry name" value="RING"/>
    <property type="match status" value="1"/>
</dbReference>
<dbReference type="CDD" id="cd16473">
    <property type="entry name" value="RING-H2_RNF103"/>
    <property type="match status" value="1"/>
</dbReference>
<dbReference type="InterPro" id="IPR013083">
    <property type="entry name" value="Znf_RING/FYVE/PHD"/>
</dbReference>
<evidence type="ECO:0000256" key="1">
    <source>
        <dbReference type="ARBA" id="ARBA00004370"/>
    </source>
</evidence>
<evidence type="ECO:0000256" key="7">
    <source>
        <dbReference type="ARBA" id="ARBA00023136"/>
    </source>
</evidence>
<dbReference type="PANTHER" id="PTHR46539:SF1">
    <property type="entry name" value="E3 UBIQUITIN-PROTEIN LIGASE ATL42"/>
    <property type="match status" value="1"/>
</dbReference>
<feature type="region of interest" description="Disordered" evidence="9">
    <location>
        <begin position="538"/>
        <end position="565"/>
    </location>
</feature>
<evidence type="ECO:0000313" key="13">
    <source>
        <dbReference type="EMBL" id="KAL3109402.1"/>
    </source>
</evidence>
<dbReference type="PROSITE" id="PS50089">
    <property type="entry name" value="ZF_RING_2"/>
    <property type="match status" value="1"/>
</dbReference>
<dbReference type="Pfam" id="PF13639">
    <property type="entry name" value="zf-RING_2"/>
    <property type="match status" value="1"/>
</dbReference>
<evidence type="ECO:0000256" key="11">
    <source>
        <dbReference type="SAM" id="SignalP"/>
    </source>
</evidence>
<protein>
    <recommendedName>
        <fullName evidence="12">RING-type domain-containing protein</fullName>
    </recommendedName>
</protein>
<dbReference type="EMBL" id="JBICBT010000573">
    <property type="protein sequence ID" value="KAL3109402.1"/>
    <property type="molecule type" value="Genomic_DNA"/>
</dbReference>
<evidence type="ECO:0000256" key="5">
    <source>
        <dbReference type="ARBA" id="ARBA00022833"/>
    </source>
</evidence>
<proteinExistence type="predicted"/>
<feature type="compositionally biased region" description="Low complexity" evidence="9">
    <location>
        <begin position="435"/>
        <end position="453"/>
    </location>
</feature>
<evidence type="ECO:0000256" key="3">
    <source>
        <dbReference type="ARBA" id="ARBA00022723"/>
    </source>
</evidence>
<evidence type="ECO:0000256" key="6">
    <source>
        <dbReference type="ARBA" id="ARBA00022989"/>
    </source>
</evidence>
<evidence type="ECO:0000256" key="8">
    <source>
        <dbReference type="PROSITE-ProRule" id="PRU00175"/>
    </source>
</evidence>
<dbReference type="GO" id="GO:0016020">
    <property type="term" value="C:membrane"/>
    <property type="evidence" value="ECO:0007669"/>
    <property type="project" value="UniProtKB-SubCell"/>
</dbReference>
<feature type="domain" description="RING-type" evidence="12">
    <location>
        <begin position="338"/>
        <end position="381"/>
    </location>
</feature>
<keyword evidence="3" id="KW-0479">Metal-binding</keyword>
<evidence type="ECO:0000256" key="2">
    <source>
        <dbReference type="ARBA" id="ARBA00022692"/>
    </source>
</evidence>
<gene>
    <name evidence="13" type="ORF">niasHT_015247</name>
</gene>
<dbReference type="SUPFAM" id="SSF57850">
    <property type="entry name" value="RING/U-box"/>
    <property type="match status" value="1"/>
</dbReference>
<evidence type="ECO:0000256" key="9">
    <source>
        <dbReference type="SAM" id="MobiDB-lite"/>
    </source>
</evidence>
<dbReference type="Proteomes" id="UP001620626">
    <property type="component" value="Unassembled WGS sequence"/>
</dbReference>
<comment type="subcellular location">
    <subcellularLocation>
        <location evidence="1">Membrane</location>
    </subcellularLocation>
</comment>
<keyword evidence="7 10" id="KW-0472">Membrane</keyword>
<keyword evidence="2 10" id="KW-0812">Transmembrane</keyword>
<dbReference type="Gene3D" id="3.30.40.10">
    <property type="entry name" value="Zinc/RING finger domain, C3HC4 (zinc finger)"/>
    <property type="match status" value="1"/>
</dbReference>
<keyword evidence="5" id="KW-0862">Zinc</keyword>
<feature type="signal peptide" evidence="11">
    <location>
        <begin position="1"/>
        <end position="22"/>
    </location>
</feature>
<sequence>MCAKFPICLLLLFLSFSLSAFAIFECDGKQNLTDAPFWGGQIYNSELLETMFMDRKLMKKFLCVLSKKQRILEALFMGKKKDLLRSDAFPPPFIAADEFDCLERRLSSIHANDPALRQLLNGLFAAEMRAKRKLESLADFDGFSLLKELKQSVTFALLFSEKRHRIQLNKQREKQHFDFSKKSVKYLMEELIGFSDKAQSCDQNGGNCSNCHKKGRKGRTNDDEKFFRFAFRANQIALDEATLFNGRKDERRRRRRKRMIFANLIYYLLLAMFVLIILCLSFITCHNAQNFSRNIHRNNGETEANGAMNNKRYLDTFKGIPSIVVGAKKLSEEERTECAICLCQIDAGTKVKPLPVCEHIFHNECIEMWVGGGHNGCPICRQEILDMDMLSKTTANAQANNNDNNINNSNGGTQNEVIVQINDNNGAEQQTAIDNDNANSFSSDDSKPSPSSPHIKKGSLADLMAIEKDNQTLADLITAKRQKEKEEKPSKGKTLSELFEVEDIKAEEFDEFLNETRENEHLMNIVFVPQWNVIRPKNTEQQQQQSPALIDEEPENSLIATADNV</sequence>